<dbReference type="InterPro" id="IPR036412">
    <property type="entry name" value="HAD-like_sf"/>
</dbReference>
<dbReference type="InterPro" id="IPR059000">
    <property type="entry name" value="ATPase_P-type_domA"/>
</dbReference>
<keyword evidence="9 18" id="KW-0812">Transmembrane</keyword>
<comment type="similarity">
    <text evidence="3">Belongs to the cation transport ATPase (P-type) (TC 3.A.3) family. Type IIIB subfamily.</text>
</comment>
<dbReference type="PANTHER" id="PTHR42861">
    <property type="entry name" value="CALCIUM-TRANSPORTING ATPASE"/>
    <property type="match status" value="1"/>
</dbReference>
<evidence type="ECO:0000256" key="14">
    <source>
        <dbReference type="ARBA" id="ARBA00022989"/>
    </source>
</evidence>
<evidence type="ECO:0000256" key="11">
    <source>
        <dbReference type="ARBA" id="ARBA00022840"/>
    </source>
</evidence>
<dbReference type="STRING" id="292564.Cyagr_1906"/>
<keyword evidence="15 18" id="KW-0472">Membrane</keyword>
<evidence type="ECO:0000256" key="1">
    <source>
        <dbReference type="ARBA" id="ARBA00003954"/>
    </source>
</evidence>
<dbReference type="GO" id="GO:0015444">
    <property type="term" value="F:P-type magnesium transporter activity"/>
    <property type="evidence" value="ECO:0007669"/>
    <property type="project" value="UniProtKB-EC"/>
</dbReference>
<keyword evidence="14 18" id="KW-1133">Transmembrane helix</keyword>
<dbReference type="HOGENOM" id="CLU_002360_6_3_3"/>
<dbReference type="SUPFAM" id="SSF81653">
    <property type="entry name" value="Calcium ATPase, transduction domain A"/>
    <property type="match status" value="1"/>
</dbReference>
<dbReference type="SUPFAM" id="SSF81665">
    <property type="entry name" value="Calcium ATPase, transmembrane domain M"/>
    <property type="match status" value="1"/>
</dbReference>
<dbReference type="GO" id="GO:0016887">
    <property type="term" value="F:ATP hydrolysis activity"/>
    <property type="evidence" value="ECO:0007669"/>
    <property type="project" value="InterPro"/>
</dbReference>
<dbReference type="NCBIfam" id="TIGR01494">
    <property type="entry name" value="ATPase_P-type"/>
    <property type="match status" value="2"/>
</dbReference>
<evidence type="ECO:0000313" key="21">
    <source>
        <dbReference type="Proteomes" id="UP000010388"/>
    </source>
</evidence>
<dbReference type="PROSITE" id="PS00154">
    <property type="entry name" value="ATPASE_E1_E2"/>
    <property type="match status" value="1"/>
</dbReference>
<dbReference type="InterPro" id="IPR023214">
    <property type="entry name" value="HAD_sf"/>
</dbReference>
<feature type="transmembrane region" description="Helical" evidence="18">
    <location>
        <begin position="794"/>
        <end position="820"/>
    </location>
</feature>
<dbReference type="AlphaFoldDB" id="K9P7E6"/>
<keyword evidence="13" id="KW-1278">Translocase</keyword>
<dbReference type="SFLD" id="SFLDF00027">
    <property type="entry name" value="p-type_atpase"/>
    <property type="match status" value="1"/>
</dbReference>
<dbReference type="InterPro" id="IPR023298">
    <property type="entry name" value="ATPase_P-typ_TM_dom_sf"/>
</dbReference>
<dbReference type="InterPro" id="IPR018303">
    <property type="entry name" value="ATPase_P-typ_P_site"/>
</dbReference>
<dbReference type="EC" id="7.2.2.14" evidence="4"/>
<comment type="subcellular location">
    <subcellularLocation>
        <location evidence="2">Cell inner membrane</location>
        <topology evidence="2">Multi-pass membrane protein</topology>
    </subcellularLocation>
</comment>
<reference evidence="21" key="1">
    <citation type="journal article" date="2013" name="Proc. Natl. Acad. Sci. U.S.A.">
        <title>Improving the coverage of the cyanobacterial phylum using diversity-driven genome sequencing.</title>
        <authorList>
            <person name="Shih P.M."/>
            <person name="Wu D."/>
            <person name="Latifi A."/>
            <person name="Axen S.D."/>
            <person name="Fewer D.P."/>
            <person name="Talla E."/>
            <person name="Calteau A."/>
            <person name="Cai F."/>
            <person name="Tandeau de Marsac N."/>
            <person name="Rippka R."/>
            <person name="Herdman M."/>
            <person name="Sivonen K."/>
            <person name="Coursin T."/>
            <person name="Laurent T."/>
            <person name="Goodwin L."/>
            <person name="Nolan M."/>
            <person name="Davenport K.W."/>
            <person name="Han C.S."/>
            <person name="Rubin E.M."/>
            <person name="Eisen J.A."/>
            <person name="Woyke T."/>
            <person name="Gugger M."/>
            <person name="Kerfeld C.A."/>
        </authorList>
    </citation>
    <scope>NUCLEOTIDE SEQUENCE [LARGE SCALE GENOMIC DNA]</scope>
    <source>
        <strain evidence="21">ATCC 27147 / PCC 6307</strain>
    </source>
</reference>
<feature type="transmembrane region" description="Helical" evidence="18">
    <location>
        <begin position="283"/>
        <end position="307"/>
    </location>
</feature>
<evidence type="ECO:0000256" key="15">
    <source>
        <dbReference type="ARBA" id="ARBA00023136"/>
    </source>
</evidence>
<evidence type="ECO:0000256" key="6">
    <source>
        <dbReference type="ARBA" id="ARBA00022475"/>
    </source>
</evidence>
<dbReference type="InterPro" id="IPR008250">
    <property type="entry name" value="ATPase_P-typ_transduc_dom_A_sf"/>
</dbReference>
<keyword evidence="12" id="KW-0460">Magnesium</keyword>
<dbReference type="GO" id="GO:0005886">
    <property type="term" value="C:plasma membrane"/>
    <property type="evidence" value="ECO:0007669"/>
    <property type="project" value="UniProtKB-SubCell"/>
</dbReference>
<evidence type="ECO:0000256" key="13">
    <source>
        <dbReference type="ARBA" id="ARBA00022967"/>
    </source>
</evidence>
<dbReference type="OrthoDB" id="499468at2"/>
<accession>K9P7E6</accession>
<proteinExistence type="inferred from homology"/>
<evidence type="ECO:0000256" key="17">
    <source>
        <dbReference type="ARBA" id="ARBA00047295"/>
    </source>
</evidence>
<gene>
    <name evidence="20" type="ordered locus">Cyagr_1906</name>
</gene>
<dbReference type="SFLD" id="SFLDS00003">
    <property type="entry name" value="Haloacid_Dehalogenase"/>
    <property type="match status" value="1"/>
</dbReference>
<keyword evidence="7" id="KW-0997">Cell inner membrane</keyword>
<evidence type="ECO:0000256" key="2">
    <source>
        <dbReference type="ARBA" id="ARBA00004429"/>
    </source>
</evidence>
<sequence>MSRPASGQPPATASGHPFWSEPIAELLARLGTGANGLSSQEAGRRLLSEGPNSLAAPARGGALWLLLRQFTSPIILILAGAALLSFLLDSPTDGLIILVIVLISGLLGFWQEHGAAGAMEQLLRTVQTTARVRRDGSEQAVPVAQVVPGDLLVLSAGAGIPADCRLLEERDLSLNEAALTGESFPVSKHAVPVAADAPLAGRTGVLYFGTHVVSGSGTAVVVRTGAATQFAAIAERLRQRSPETDFERGVRRFGALLLEVTLALVIAIFAVNVYLRRPVVDSFLFALALGVGLTPQLLPAIISVNLAQGARRMAARQVIVKRLSSIENFGSMAILCSDKTGTLTEGTARVQRSCGIDGGPNPAVLRHAAVNAGFETGFSNPIDAAIREAGGGDLGDWSKLDELPFDFVRKRLSVLARQGDTPVLITKGAFLKVLEVCERAEAADGSTLPLAPVEPELRRLYADWSAEGYRVLAVAVRRWPAEGSLVPRRVRPEDEAGMTFLGLLGLSDPLRPGVRDTVAELERLGVRLKIITGDNALVAARVGREAGLRNPEVLTGAQLQQLSDIALPVRAEAVDVFAEIEPNQKERLIHALRNAGQVVGYLGDGINDAPALHAADVGLSVQGAVDVAREAADIVLLEPDLAVLLAGIREGRRTFANTLKYVFMATSANFGNMFSMAGASLLLPFLPLLPKQILLTNLLTDLPEMTIATDRVDPDWIERPHRWSLPFIRRFMVTFGLVSSVFDYLTFAVLLWVLKADAAQFRTGWFLESVISAASIVLVIRTRGPLFRSRPSRWLVAATVAVVGLTLLLPWTSLGALFGLVPLPPVVLALLAVILAAYVASAETAKGWFYRHLAR</sequence>
<dbReference type="PRINTS" id="PR01836">
    <property type="entry name" value="MGATPASE"/>
</dbReference>
<dbReference type="InterPro" id="IPR004014">
    <property type="entry name" value="ATPase_P-typ_cation-transptr_N"/>
</dbReference>
<evidence type="ECO:0000256" key="10">
    <source>
        <dbReference type="ARBA" id="ARBA00022741"/>
    </source>
</evidence>
<feature type="transmembrane region" description="Helical" evidence="18">
    <location>
        <begin position="826"/>
        <end position="845"/>
    </location>
</feature>
<dbReference type="InterPro" id="IPR006415">
    <property type="entry name" value="P-type_ATPase_IIIB"/>
</dbReference>
<dbReference type="Proteomes" id="UP000010388">
    <property type="component" value="Chromosome"/>
</dbReference>
<dbReference type="RefSeq" id="WP_015109488.1">
    <property type="nucleotide sequence ID" value="NC_019675.1"/>
</dbReference>
<name>K9P7E6_CYAGP</name>
<comment type="catalytic activity">
    <reaction evidence="17">
        <text>Mg(2+)(out) + ATP + H2O = Mg(2+)(in) + ADP + phosphate + H(+)</text>
        <dbReference type="Rhea" id="RHEA:10260"/>
        <dbReference type="ChEBI" id="CHEBI:15377"/>
        <dbReference type="ChEBI" id="CHEBI:15378"/>
        <dbReference type="ChEBI" id="CHEBI:18420"/>
        <dbReference type="ChEBI" id="CHEBI:30616"/>
        <dbReference type="ChEBI" id="CHEBI:43474"/>
        <dbReference type="ChEBI" id="CHEBI:456216"/>
        <dbReference type="EC" id="7.2.2.14"/>
    </reaction>
</comment>
<evidence type="ECO:0000256" key="4">
    <source>
        <dbReference type="ARBA" id="ARBA00012786"/>
    </source>
</evidence>
<dbReference type="Gene3D" id="1.20.1110.10">
    <property type="entry name" value="Calcium-transporting ATPase, transmembrane domain"/>
    <property type="match status" value="1"/>
</dbReference>
<organism evidence="20 21">
    <name type="scientific">Cyanobium gracile (strain ATCC 27147 / PCC 6307)</name>
    <dbReference type="NCBI Taxonomy" id="292564"/>
    <lineage>
        <taxon>Bacteria</taxon>
        <taxon>Bacillati</taxon>
        <taxon>Cyanobacteriota</taxon>
        <taxon>Cyanophyceae</taxon>
        <taxon>Synechococcales</taxon>
        <taxon>Prochlorococcaceae</taxon>
        <taxon>Cyanobium</taxon>
    </lineage>
</organism>
<protein>
    <recommendedName>
        <fullName evidence="5">Magnesium-transporting ATPase, P-type 1</fullName>
        <ecNumber evidence="4">7.2.2.14</ecNumber>
    </recommendedName>
    <alternativeName>
        <fullName evidence="16">Mg(2+) transport ATPase, P-type 1</fullName>
    </alternativeName>
</protein>
<keyword evidence="11" id="KW-0067">ATP-binding</keyword>
<dbReference type="Gene3D" id="2.70.150.10">
    <property type="entry name" value="Calcium-transporting ATPase, cytoplasmic transduction domain A"/>
    <property type="match status" value="1"/>
</dbReference>
<feature type="transmembrane region" description="Helical" evidence="18">
    <location>
        <begin position="731"/>
        <end position="753"/>
    </location>
</feature>
<feature type="transmembrane region" description="Helical" evidence="18">
    <location>
        <begin position="70"/>
        <end position="88"/>
    </location>
</feature>
<feature type="transmembrane region" description="Helical" evidence="18">
    <location>
        <begin position="765"/>
        <end position="782"/>
    </location>
</feature>
<dbReference type="InterPro" id="IPR023299">
    <property type="entry name" value="ATPase_P-typ_cyto_dom_N"/>
</dbReference>
<dbReference type="InterPro" id="IPR006068">
    <property type="entry name" value="ATPase_P-typ_cation-transptr_C"/>
</dbReference>
<evidence type="ECO:0000256" key="18">
    <source>
        <dbReference type="SAM" id="Phobius"/>
    </source>
</evidence>
<evidence type="ECO:0000256" key="7">
    <source>
        <dbReference type="ARBA" id="ARBA00022519"/>
    </source>
</evidence>
<dbReference type="Pfam" id="PF13246">
    <property type="entry name" value="Cation_ATPase"/>
    <property type="match status" value="1"/>
</dbReference>
<dbReference type="Gene3D" id="3.40.50.1000">
    <property type="entry name" value="HAD superfamily/HAD-like"/>
    <property type="match status" value="1"/>
</dbReference>
<evidence type="ECO:0000256" key="5">
    <source>
        <dbReference type="ARBA" id="ARBA00013555"/>
    </source>
</evidence>
<dbReference type="EMBL" id="CP003495">
    <property type="protein sequence ID" value="AFY29040.1"/>
    <property type="molecule type" value="Genomic_DNA"/>
</dbReference>
<keyword evidence="10" id="KW-0547">Nucleotide-binding</keyword>
<dbReference type="InterPro" id="IPR044492">
    <property type="entry name" value="P_typ_ATPase_HD_dom"/>
</dbReference>
<dbReference type="Pfam" id="PF00689">
    <property type="entry name" value="Cation_ATPase_C"/>
    <property type="match status" value="1"/>
</dbReference>
<evidence type="ECO:0000256" key="8">
    <source>
        <dbReference type="ARBA" id="ARBA00022553"/>
    </source>
</evidence>
<dbReference type="Pfam" id="PF00690">
    <property type="entry name" value="Cation_ATPase_N"/>
    <property type="match status" value="1"/>
</dbReference>
<comment type="function">
    <text evidence="1">Mediates magnesium influx to the cytosol.</text>
</comment>
<evidence type="ECO:0000256" key="3">
    <source>
        <dbReference type="ARBA" id="ARBA00008746"/>
    </source>
</evidence>
<dbReference type="GO" id="GO:0005524">
    <property type="term" value="F:ATP binding"/>
    <property type="evidence" value="ECO:0007669"/>
    <property type="project" value="UniProtKB-KW"/>
</dbReference>
<dbReference type="InterPro" id="IPR001757">
    <property type="entry name" value="P_typ_ATPase"/>
</dbReference>
<evidence type="ECO:0000256" key="9">
    <source>
        <dbReference type="ARBA" id="ARBA00022692"/>
    </source>
</evidence>
<dbReference type="KEGG" id="cgc:Cyagr_1906"/>
<dbReference type="eggNOG" id="COG0474">
    <property type="taxonomic scope" value="Bacteria"/>
</dbReference>
<evidence type="ECO:0000256" key="16">
    <source>
        <dbReference type="ARBA" id="ARBA00029806"/>
    </source>
</evidence>
<keyword evidence="8" id="KW-0597">Phosphoprotein</keyword>
<dbReference type="Pfam" id="PF00122">
    <property type="entry name" value="E1-E2_ATPase"/>
    <property type="match status" value="1"/>
</dbReference>
<evidence type="ECO:0000313" key="20">
    <source>
        <dbReference type="EMBL" id="AFY29040.1"/>
    </source>
</evidence>
<evidence type="ECO:0000256" key="12">
    <source>
        <dbReference type="ARBA" id="ARBA00022842"/>
    </source>
</evidence>
<dbReference type="Gene3D" id="3.40.1110.10">
    <property type="entry name" value="Calcium-transporting ATPase, cytoplasmic domain N"/>
    <property type="match status" value="1"/>
</dbReference>
<dbReference type="SMART" id="SM00831">
    <property type="entry name" value="Cation_ATPase_N"/>
    <property type="match status" value="1"/>
</dbReference>
<keyword evidence="6" id="KW-1003">Cell membrane</keyword>
<dbReference type="PATRIC" id="fig|292564.3.peg.1814"/>
<dbReference type="NCBIfam" id="TIGR01524">
    <property type="entry name" value="ATPase-IIIB_Mg"/>
    <property type="match status" value="1"/>
</dbReference>
<feature type="transmembrane region" description="Helical" evidence="18">
    <location>
        <begin position="94"/>
        <end position="110"/>
    </location>
</feature>
<dbReference type="SFLD" id="SFLDG00002">
    <property type="entry name" value="C1.7:_P-type_atpase_like"/>
    <property type="match status" value="1"/>
</dbReference>
<feature type="domain" description="Cation-transporting P-type ATPase N-terminal" evidence="19">
    <location>
        <begin position="17"/>
        <end position="90"/>
    </location>
</feature>
<evidence type="ECO:0000259" key="19">
    <source>
        <dbReference type="SMART" id="SM00831"/>
    </source>
</evidence>
<dbReference type="SUPFAM" id="SSF56784">
    <property type="entry name" value="HAD-like"/>
    <property type="match status" value="1"/>
</dbReference>
<feature type="transmembrane region" description="Helical" evidence="18">
    <location>
        <begin position="253"/>
        <end position="271"/>
    </location>
</feature>